<dbReference type="EMBL" id="BMXL01000016">
    <property type="protein sequence ID" value="GHD29474.1"/>
    <property type="molecule type" value="Genomic_DNA"/>
</dbReference>
<evidence type="ECO:0000256" key="1">
    <source>
        <dbReference type="SAM" id="MobiDB-lite"/>
    </source>
</evidence>
<feature type="compositionally biased region" description="Low complexity" evidence="1">
    <location>
        <begin position="209"/>
        <end position="234"/>
    </location>
</feature>
<dbReference type="RefSeq" id="WP_193518177.1">
    <property type="nucleotide sequence ID" value="NZ_BMXL01000016.1"/>
</dbReference>
<keyword evidence="4" id="KW-1185">Reference proteome</keyword>
<dbReference type="AlphaFoldDB" id="A0A918XFB3"/>
<feature type="compositionally biased region" description="Acidic residues" evidence="1">
    <location>
        <begin position="156"/>
        <end position="208"/>
    </location>
</feature>
<evidence type="ECO:0000256" key="2">
    <source>
        <dbReference type="SAM" id="Phobius"/>
    </source>
</evidence>
<proteinExistence type="predicted"/>
<reference evidence="3 4" key="1">
    <citation type="journal article" date="2014" name="Int. J. Syst. Evol. Microbiol.">
        <title>Complete genome sequence of Corynebacterium casei LMG S-19264T (=DSM 44701T), isolated from a smear-ripened cheese.</title>
        <authorList>
            <consortium name="US DOE Joint Genome Institute (JGI-PGF)"/>
            <person name="Walter F."/>
            <person name="Albersmeier A."/>
            <person name="Kalinowski J."/>
            <person name="Ruckert C."/>
        </authorList>
    </citation>
    <scope>NUCLEOTIDE SEQUENCE [LARGE SCALE GENOMIC DNA]</scope>
    <source>
        <strain evidence="3 4">KCTC 19473</strain>
    </source>
</reference>
<name>A0A918XFB3_9ACTN</name>
<feature type="region of interest" description="Disordered" evidence="1">
    <location>
        <begin position="155"/>
        <end position="329"/>
    </location>
</feature>
<sequence length="373" mass="38106">MPTASTTPPPLVVRRRPNRLHAFGAAFVGSTLIAVMAAPGAYATSVTVVTLGTQTSVIEPGENAGPNPVTVANRSGDTLCLFGLSASSDAFAVEDHGQRQVEPGETVEAGSLSGAPGESTSVTATLAHALADEEGNCPGGASRSTDVTWSVQVLEPTDEPDPTEDPTDEPDPTEDPTDEPDPTEDPTDEPDPTEDPTDEPTEDPEPTDEPTGTPSETERPTTGPTATDGPSGTPTDDDGGDPPPETTDPGPGDGSRTDGPAPAPPRNGGVGDPPTSDEDVPTLPRDDADLPDVPPDGEDLAELPMVSPGQGEKDDDLDGTEIASDQEQMSAGVAPAALLGALLVALLLATPIMPSRRVRTALEGGYQGKRRKG</sequence>
<protein>
    <submittedName>
        <fullName evidence="3">Uncharacterized protein</fullName>
    </submittedName>
</protein>
<dbReference type="Proteomes" id="UP000654947">
    <property type="component" value="Unassembled WGS sequence"/>
</dbReference>
<keyword evidence="2" id="KW-0812">Transmembrane</keyword>
<keyword evidence="2" id="KW-1133">Transmembrane helix</keyword>
<evidence type="ECO:0000313" key="3">
    <source>
        <dbReference type="EMBL" id="GHD29474.1"/>
    </source>
</evidence>
<keyword evidence="2" id="KW-0472">Membrane</keyword>
<comment type="caution">
    <text evidence="3">The sequence shown here is derived from an EMBL/GenBank/DDBJ whole genome shotgun (WGS) entry which is preliminary data.</text>
</comment>
<gene>
    <name evidence="3" type="ORF">GCM10007147_30440</name>
</gene>
<feature type="transmembrane region" description="Helical" evidence="2">
    <location>
        <begin position="329"/>
        <end position="349"/>
    </location>
</feature>
<accession>A0A918XFB3</accession>
<organism evidence="3 4">
    <name type="scientific">Nocardiopsis kunsanensis</name>
    <dbReference type="NCBI Taxonomy" id="141693"/>
    <lineage>
        <taxon>Bacteria</taxon>
        <taxon>Bacillati</taxon>
        <taxon>Actinomycetota</taxon>
        <taxon>Actinomycetes</taxon>
        <taxon>Streptosporangiales</taxon>
        <taxon>Nocardiopsidaceae</taxon>
        <taxon>Nocardiopsis</taxon>
    </lineage>
</organism>
<evidence type="ECO:0000313" key="4">
    <source>
        <dbReference type="Proteomes" id="UP000654947"/>
    </source>
</evidence>